<feature type="region of interest" description="Disordered" evidence="1">
    <location>
        <begin position="1"/>
        <end position="48"/>
    </location>
</feature>
<sequence>IDDSTPASPCPTSPIVTFEEEEEEQGANARELEEVIQGEQQQQQQVSKKGRVPSVLLTKVARNEIRVYEEYEFIEFIGNNSKTIRDKYKYNGREDKITKLDDWTRIVFLAFKYKEGLSANDGYSEFHQDVINKKMKSKKR</sequence>
<evidence type="ECO:0000313" key="3">
    <source>
        <dbReference type="Proteomes" id="UP001634394"/>
    </source>
</evidence>
<evidence type="ECO:0000313" key="2">
    <source>
        <dbReference type="EMBL" id="KAL3870150.1"/>
    </source>
</evidence>
<feature type="non-terminal residue" evidence="2">
    <location>
        <position position="1"/>
    </location>
</feature>
<organism evidence="2 3">
    <name type="scientific">Sinanodonta woodiana</name>
    <name type="common">Chinese pond mussel</name>
    <name type="synonym">Anodonta woodiana</name>
    <dbReference type="NCBI Taxonomy" id="1069815"/>
    <lineage>
        <taxon>Eukaryota</taxon>
        <taxon>Metazoa</taxon>
        <taxon>Spiralia</taxon>
        <taxon>Lophotrochozoa</taxon>
        <taxon>Mollusca</taxon>
        <taxon>Bivalvia</taxon>
        <taxon>Autobranchia</taxon>
        <taxon>Heteroconchia</taxon>
        <taxon>Palaeoheterodonta</taxon>
        <taxon>Unionida</taxon>
        <taxon>Unionoidea</taxon>
        <taxon>Unionidae</taxon>
        <taxon>Unioninae</taxon>
        <taxon>Sinanodonta</taxon>
    </lineage>
</organism>
<proteinExistence type="predicted"/>
<dbReference type="Proteomes" id="UP001634394">
    <property type="component" value="Unassembled WGS sequence"/>
</dbReference>
<accession>A0ABD3W9G3</accession>
<feature type="non-terminal residue" evidence="2">
    <location>
        <position position="140"/>
    </location>
</feature>
<protein>
    <submittedName>
        <fullName evidence="2">Uncharacterized protein</fullName>
    </submittedName>
</protein>
<dbReference type="AlphaFoldDB" id="A0ABD3W9G3"/>
<name>A0ABD3W9G3_SINWO</name>
<gene>
    <name evidence="2" type="ORF">ACJMK2_038234</name>
</gene>
<evidence type="ECO:0000256" key="1">
    <source>
        <dbReference type="SAM" id="MobiDB-lite"/>
    </source>
</evidence>
<dbReference type="EMBL" id="JBJQND010000007">
    <property type="protein sequence ID" value="KAL3870150.1"/>
    <property type="molecule type" value="Genomic_DNA"/>
</dbReference>
<keyword evidence="3" id="KW-1185">Reference proteome</keyword>
<reference evidence="2 3" key="1">
    <citation type="submission" date="2024-11" db="EMBL/GenBank/DDBJ databases">
        <title>Chromosome-level genome assembly of the freshwater bivalve Anodonta woodiana.</title>
        <authorList>
            <person name="Chen X."/>
        </authorList>
    </citation>
    <scope>NUCLEOTIDE SEQUENCE [LARGE SCALE GENOMIC DNA]</scope>
    <source>
        <strain evidence="2">MN2024</strain>
        <tissue evidence="2">Gills</tissue>
    </source>
</reference>
<comment type="caution">
    <text evidence="2">The sequence shown here is derived from an EMBL/GenBank/DDBJ whole genome shotgun (WGS) entry which is preliminary data.</text>
</comment>